<dbReference type="InterPro" id="IPR056744">
    <property type="entry name" value="TRM5/TYW2-like_N"/>
</dbReference>
<sequence>MADAVPVMANRKDVKKKSYPKRFDAHQLMKNVVQSYLANKCLRITGEKADELISNLPTKWQKHGDVVLFPDSSFADPFWHELPETFWQEIAQVHKVSRLGVMGKTVSNGFRQPTVILLYGKHGWTEHIDNHVRYSFDVTRTMFSSGNITEKLRVSKFDCTDQVVVDLYAGIGYYTLPYLVHTKARHVHACEWNPDAVTALRKGLAINKVSDRCTVYEGDNSKAGLENIADRINLGLLPTSRDGWSVACIALKPTGGFLHIHDSLNSKGQDRLLAEKNYTLQTISEIKQILADVKPNQAEWDVTALHLERVKSYAPHITHIVLDLHCVCNPLDNE</sequence>
<reference evidence="9" key="1">
    <citation type="submission" date="2020-06" db="EMBL/GenBank/DDBJ databases">
        <title>Draft genome of Bugula neritina, a colonial animal packing powerful symbionts and potential medicines.</title>
        <authorList>
            <person name="Rayko M."/>
        </authorList>
    </citation>
    <scope>NUCLEOTIDE SEQUENCE [LARGE SCALE GENOMIC DNA]</scope>
    <source>
        <strain evidence="9">Kwan_BN1</strain>
    </source>
</reference>
<gene>
    <name evidence="9" type="ORF">EB796_019522</name>
</gene>
<dbReference type="PANTHER" id="PTHR23245">
    <property type="entry name" value="TRNA METHYLTRANSFERASE"/>
    <property type="match status" value="1"/>
</dbReference>
<dbReference type="InterPro" id="IPR056743">
    <property type="entry name" value="TRM5-TYW2-like_MTfase"/>
</dbReference>
<dbReference type="Proteomes" id="UP000593567">
    <property type="component" value="Unassembled WGS sequence"/>
</dbReference>
<dbReference type="InterPro" id="IPR030382">
    <property type="entry name" value="MeTrfase_TRM5/TYW2"/>
</dbReference>
<evidence type="ECO:0000256" key="2">
    <source>
        <dbReference type="ARBA" id="ARBA00012265"/>
    </source>
</evidence>
<dbReference type="Gene3D" id="3.40.50.150">
    <property type="entry name" value="Vaccinia Virus protein VP39"/>
    <property type="match status" value="1"/>
</dbReference>
<dbReference type="Gene3D" id="3.30.300.110">
    <property type="entry name" value="Met-10+ protein-like domains"/>
    <property type="match status" value="1"/>
</dbReference>
<comment type="catalytic activity">
    <reaction evidence="7">
        <text>4-demethylwyosine(37) in tRNA(Phe) + S-adenosyl-L-methionine = 4-demethyl-7-[(3S)-3-amino-3-carboxypropyl]wyosine(37) in tRNA(Phe) + S-methyl-5'-thioadenosine + H(+)</text>
        <dbReference type="Rhea" id="RHEA:36355"/>
        <dbReference type="Rhea" id="RHEA-COMP:10164"/>
        <dbReference type="Rhea" id="RHEA-COMP:10378"/>
        <dbReference type="ChEBI" id="CHEBI:15378"/>
        <dbReference type="ChEBI" id="CHEBI:17509"/>
        <dbReference type="ChEBI" id="CHEBI:59789"/>
        <dbReference type="ChEBI" id="CHEBI:64315"/>
        <dbReference type="ChEBI" id="CHEBI:73550"/>
        <dbReference type="EC" id="2.5.1.114"/>
    </reaction>
</comment>
<dbReference type="GO" id="GO:0102522">
    <property type="term" value="F:tRNA 4-demethylwyosine alpha-amino-alpha-carboxypropyltransferase activity"/>
    <property type="evidence" value="ECO:0007669"/>
    <property type="project" value="UniProtKB-EC"/>
</dbReference>
<evidence type="ECO:0000256" key="6">
    <source>
        <dbReference type="ARBA" id="ARBA00022694"/>
    </source>
</evidence>
<accession>A0A7J7J9Z7</accession>
<evidence type="ECO:0000256" key="5">
    <source>
        <dbReference type="ARBA" id="ARBA00022691"/>
    </source>
</evidence>
<dbReference type="PANTHER" id="PTHR23245:SF25">
    <property type="entry name" value="TRNA WYBUTOSINE-SYNTHESIZING PROTEIN 2 HOMOLOG"/>
    <property type="match status" value="1"/>
</dbReference>
<dbReference type="InterPro" id="IPR029063">
    <property type="entry name" value="SAM-dependent_MTases_sf"/>
</dbReference>
<evidence type="ECO:0000259" key="8">
    <source>
        <dbReference type="PROSITE" id="PS51684"/>
    </source>
</evidence>
<dbReference type="Pfam" id="PF02475">
    <property type="entry name" value="TRM5-TYW2_MTfase"/>
    <property type="match status" value="1"/>
</dbReference>
<evidence type="ECO:0000313" key="9">
    <source>
        <dbReference type="EMBL" id="KAF6022168.1"/>
    </source>
</evidence>
<dbReference type="EC" id="2.5.1.114" evidence="2"/>
<dbReference type="CDD" id="cd02440">
    <property type="entry name" value="AdoMet_MTases"/>
    <property type="match status" value="1"/>
</dbReference>
<evidence type="ECO:0000256" key="4">
    <source>
        <dbReference type="ARBA" id="ARBA00022679"/>
    </source>
</evidence>
<keyword evidence="5" id="KW-0949">S-adenosyl-L-methionine</keyword>
<dbReference type="GO" id="GO:0005737">
    <property type="term" value="C:cytoplasm"/>
    <property type="evidence" value="ECO:0007669"/>
    <property type="project" value="TreeGrafter"/>
</dbReference>
<name>A0A7J7J9Z7_BUGNE</name>
<dbReference type="GO" id="GO:0008175">
    <property type="term" value="F:tRNA methyltransferase activity"/>
    <property type="evidence" value="ECO:0007669"/>
    <property type="project" value="TreeGrafter"/>
</dbReference>
<proteinExistence type="predicted"/>
<dbReference type="OrthoDB" id="408788at2759"/>
<keyword evidence="10" id="KW-1185">Reference proteome</keyword>
<keyword evidence="4" id="KW-0808">Transferase</keyword>
<comment type="caution">
    <text evidence="9">The sequence shown here is derived from an EMBL/GenBank/DDBJ whole genome shotgun (WGS) entry which is preliminary data.</text>
</comment>
<evidence type="ECO:0000256" key="1">
    <source>
        <dbReference type="ARBA" id="ARBA00004797"/>
    </source>
</evidence>
<dbReference type="Pfam" id="PF25133">
    <property type="entry name" value="TYW2_N_2"/>
    <property type="match status" value="1"/>
</dbReference>
<dbReference type="SUPFAM" id="SSF53335">
    <property type="entry name" value="S-adenosyl-L-methionine-dependent methyltransferases"/>
    <property type="match status" value="1"/>
</dbReference>
<dbReference type="GO" id="GO:0030488">
    <property type="term" value="P:tRNA methylation"/>
    <property type="evidence" value="ECO:0007669"/>
    <property type="project" value="TreeGrafter"/>
</dbReference>
<evidence type="ECO:0000256" key="3">
    <source>
        <dbReference type="ARBA" id="ARBA00022603"/>
    </source>
</evidence>
<dbReference type="GO" id="GO:0031591">
    <property type="term" value="P:wybutosine biosynthetic process"/>
    <property type="evidence" value="ECO:0007669"/>
    <property type="project" value="TreeGrafter"/>
</dbReference>
<dbReference type="FunFam" id="3.40.50.150:FF:000131">
    <property type="entry name" value="tRNA wybutosine-synthesizing protein 2/3/4"/>
    <property type="match status" value="1"/>
</dbReference>
<feature type="domain" description="SAM-dependent methyltransferase TRM5/TYW2-type" evidence="8">
    <location>
        <begin position="60"/>
        <end position="328"/>
    </location>
</feature>
<evidence type="ECO:0000256" key="7">
    <source>
        <dbReference type="ARBA" id="ARBA00049400"/>
    </source>
</evidence>
<organism evidence="9 10">
    <name type="scientific">Bugula neritina</name>
    <name type="common">Brown bryozoan</name>
    <name type="synonym">Sertularia neritina</name>
    <dbReference type="NCBI Taxonomy" id="10212"/>
    <lineage>
        <taxon>Eukaryota</taxon>
        <taxon>Metazoa</taxon>
        <taxon>Spiralia</taxon>
        <taxon>Lophotrochozoa</taxon>
        <taxon>Bryozoa</taxon>
        <taxon>Gymnolaemata</taxon>
        <taxon>Cheilostomatida</taxon>
        <taxon>Flustrina</taxon>
        <taxon>Buguloidea</taxon>
        <taxon>Bugulidae</taxon>
        <taxon>Bugula</taxon>
    </lineage>
</organism>
<protein>
    <recommendedName>
        <fullName evidence="2">tRNA(Phe) (4-demethylwyosine(37)-C(7)) aminocarboxypropyltransferase</fullName>
        <ecNumber evidence="2">2.5.1.114</ecNumber>
    </recommendedName>
</protein>
<dbReference type="EMBL" id="VXIV02002887">
    <property type="protein sequence ID" value="KAF6022168.1"/>
    <property type="molecule type" value="Genomic_DNA"/>
</dbReference>
<dbReference type="PROSITE" id="PS51684">
    <property type="entry name" value="SAM_MT_TRM5_TYW2"/>
    <property type="match status" value="1"/>
</dbReference>
<evidence type="ECO:0000313" key="10">
    <source>
        <dbReference type="Proteomes" id="UP000593567"/>
    </source>
</evidence>
<keyword evidence="6" id="KW-0819">tRNA processing</keyword>
<comment type="pathway">
    <text evidence="1">tRNA modification; wybutosine-tRNA(Phe) biosynthesis.</text>
</comment>
<dbReference type="AlphaFoldDB" id="A0A7J7J9Z7"/>
<keyword evidence="3" id="KW-0489">Methyltransferase</keyword>